<dbReference type="GO" id="GO:0050427">
    <property type="term" value="P:3'-phosphoadenosine 5'-phosphosulfate metabolic process"/>
    <property type="evidence" value="ECO:0007669"/>
    <property type="project" value="TreeGrafter"/>
</dbReference>
<comment type="subcellular location">
    <subcellularLocation>
        <location evidence="4">Cell inner membrane</location>
        <topology evidence="4">Peripheral membrane protein</topology>
        <orientation evidence="4">Cytoplasmic side</orientation>
    </subcellularLocation>
</comment>
<feature type="binding site" evidence="4">
    <location>
        <begin position="81"/>
        <end position="84"/>
    </location>
    <ligand>
        <name>substrate</name>
    </ligand>
</feature>
<name>A0A3A5L4T3_9GAMM</name>
<dbReference type="PANTHER" id="PTHR43028:SF5">
    <property type="entry name" value="3'(2'),5'-BISPHOSPHATE NUCLEOTIDASE 1"/>
    <property type="match status" value="1"/>
</dbReference>
<keyword evidence="2 4" id="KW-0479">Metal-binding</keyword>
<proteinExistence type="inferred from homology"/>
<dbReference type="CDD" id="cd01638">
    <property type="entry name" value="CysQ"/>
    <property type="match status" value="1"/>
</dbReference>
<reference evidence="6 7" key="1">
    <citation type="submission" date="2018-09" db="EMBL/GenBank/DDBJ databases">
        <title>Draft genome sequences of Legionella taurinensis isolated from water samples.</title>
        <authorList>
            <person name="Chakeri A."/>
            <person name="Allerberger F."/>
            <person name="Kundi M."/>
            <person name="Ruppitsch W."/>
            <person name="Schmid D."/>
        </authorList>
    </citation>
    <scope>NUCLEOTIDE SEQUENCE [LARGE SCALE GENOMIC DNA]</scope>
    <source>
        <strain evidence="6 7">4570-18-6</strain>
    </source>
</reference>
<dbReference type="RefSeq" id="WP_115300587.1">
    <property type="nucleotide sequence ID" value="NZ_CAAAIR010000006.1"/>
</dbReference>
<dbReference type="Gene3D" id="3.30.540.10">
    <property type="entry name" value="Fructose-1,6-Bisphosphatase, subunit A, domain 1"/>
    <property type="match status" value="1"/>
</dbReference>
<comment type="cofactor">
    <cofactor evidence="4 5">
        <name>Mg(2+)</name>
        <dbReference type="ChEBI" id="CHEBI:18420"/>
    </cofactor>
</comment>
<comment type="function">
    <text evidence="4">Converts adenosine-3',5'-bisphosphate (PAP) to AMP.</text>
</comment>
<evidence type="ECO:0000256" key="2">
    <source>
        <dbReference type="ARBA" id="ARBA00022723"/>
    </source>
</evidence>
<dbReference type="Proteomes" id="UP000270757">
    <property type="component" value="Unassembled WGS sequence"/>
</dbReference>
<sequence length="252" mass="29182">MKKELLRLIEETGDKILCFYGDKTFDLKKDDSPLTLADQASHDYLVTHLPQIKNVPILSEECHVDFDQRKNWEEFWLIDPLDGTKEFIHGFDDFCINIALIQQNKPVLGLIYAPLLKEFYFAEEGRGFEYFGPGHELERDSELVVATSRFHHSELTSHFMTLNNLSKVYTIGAALKFGRMALGQIDLYPRFEGSKEWDTGAGQLILIEANGTVLDLQTRKLPTYNKSNIRNNFFMAYRNHVDINQFYYPDLA</sequence>
<dbReference type="InterPro" id="IPR000760">
    <property type="entry name" value="Inositol_monophosphatase-like"/>
</dbReference>
<keyword evidence="4" id="KW-0378">Hydrolase</keyword>
<dbReference type="GO" id="GO:0000287">
    <property type="term" value="F:magnesium ion binding"/>
    <property type="evidence" value="ECO:0007669"/>
    <property type="project" value="UniProtKB-UniRule"/>
</dbReference>
<feature type="binding site" evidence="5">
    <location>
        <position position="79"/>
    </location>
    <ligand>
        <name>Mg(2+)</name>
        <dbReference type="ChEBI" id="CHEBI:18420"/>
        <label>1</label>
        <note>catalytic</note>
    </ligand>
</feature>
<evidence type="ECO:0000313" key="7">
    <source>
        <dbReference type="Proteomes" id="UP000270757"/>
    </source>
</evidence>
<dbReference type="GO" id="GO:0005886">
    <property type="term" value="C:plasma membrane"/>
    <property type="evidence" value="ECO:0007669"/>
    <property type="project" value="UniProtKB-SubCell"/>
</dbReference>
<dbReference type="InterPro" id="IPR050725">
    <property type="entry name" value="CysQ/Inositol_MonoPase"/>
</dbReference>
<feature type="binding site" evidence="4">
    <location>
        <position position="198"/>
    </location>
    <ligand>
        <name>Mg(2+)</name>
        <dbReference type="ChEBI" id="CHEBI:18420"/>
        <label>2</label>
    </ligand>
</feature>
<dbReference type="SUPFAM" id="SSF56655">
    <property type="entry name" value="Carbohydrate phosphatase"/>
    <property type="match status" value="1"/>
</dbReference>
<feature type="binding site" evidence="4">
    <location>
        <position position="79"/>
    </location>
    <ligand>
        <name>Mg(2+)</name>
        <dbReference type="ChEBI" id="CHEBI:18420"/>
        <label>1</label>
    </ligand>
</feature>
<feature type="binding site" evidence="5">
    <location>
        <position position="81"/>
    </location>
    <ligand>
        <name>Mg(2+)</name>
        <dbReference type="ChEBI" id="CHEBI:18420"/>
        <label>1</label>
        <note>catalytic</note>
    </ligand>
</feature>
<accession>A0A3A5L4T3</accession>
<dbReference type="PRINTS" id="PR00377">
    <property type="entry name" value="IMPHPHTASES"/>
</dbReference>
<dbReference type="GeneID" id="48946986"/>
<feature type="binding site" evidence="4">
    <location>
        <position position="198"/>
    </location>
    <ligand>
        <name>substrate</name>
    </ligand>
</feature>
<evidence type="ECO:0000256" key="4">
    <source>
        <dbReference type="HAMAP-Rule" id="MF_02095"/>
    </source>
</evidence>
<dbReference type="Gene3D" id="3.40.190.80">
    <property type="match status" value="1"/>
</dbReference>
<dbReference type="GO" id="GO:0000103">
    <property type="term" value="P:sulfate assimilation"/>
    <property type="evidence" value="ECO:0007669"/>
    <property type="project" value="TreeGrafter"/>
</dbReference>
<dbReference type="GO" id="GO:0008441">
    <property type="term" value="F:3'(2'),5'-bisphosphate nucleotidase activity"/>
    <property type="evidence" value="ECO:0007669"/>
    <property type="project" value="UniProtKB-UniRule"/>
</dbReference>
<comment type="similarity">
    <text evidence="4">Belongs to the inositol monophosphatase superfamily. CysQ family.</text>
</comment>
<feature type="binding site" evidence="4">
    <location>
        <position position="81"/>
    </location>
    <ligand>
        <name>Mg(2+)</name>
        <dbReference type="ChEBI" id="CHEBI:18420"/>
        <label>1</label>
    </ligand>
</feature>
<evidence type="ECO:0000256" key="5">
    <source>
        <dbReference type="PIRSR" id="PIRSR600760-2"/>
    </source>
</evidence>
<feature type="binding site" evidence="5">
    <location>
        <position position="198"/>
    </location>
    <ligand>
        <name>Mg(2+)</name>
        <dbReference type="ChEBI" id="CHEBI:18420"/>
        <label>1</label>
        <note>catalytic</note>
    </ligand>
</feature>
<gene>
    <name evidence="4" type="primary">cysQ</name>
    <name evidence="6" type="ORF">D6J04_06465</name>
</gene>
<dbReference type="Pfam" id="PF00459">
    <property type="entry name" value="Inositol_P"/>
    <property type="match status" value="1"/>
</dbReference>
<dbReference type="PROSITE" id="PS00629">
    <property type="entry name" value="IMP_1"/>
    <property type="match status" value="1"/>
</dbReference>
<dbReference type="AlphaFoldDB" id="A0A3A5L4T3"/>
<dbReference type="HAMAP" id="MF_02095">
    <property type="entry name" value="CysQ"/>
    <property type="match status" value="1"/>
</dbReference>
<evidence type="ECO:0000256" key="3">
    <source>
        <dbReference type="ARBA" id="ARBA00022842"/>
    </source>
</evidence>
<feature type="binding site" evidence="5">
    <location>
        <position position="82"/>
    </location>
    <ligand>
        <name>Mg(2+)</name>
        <dbReference type="ChEBI" id="CHEBI:18420"/>
        <label>1</label>
        <note>catalytic</note>
    </ligand>
</feature>
<dbReference type="EC" id="3.1.3.7" evidence="4"/>
<protein>
    <recommendedName>
        <fullName evidence="4">3'(2'),5'-bisphosphate nucleotidase CysQ</fullName>
        <ecNumber evidence="4">3.1.3.7</ecNumber>
    </recommendedName>
    <alternativeName>
        <fullName evidence="4">3'(2'),5-bisphosphonucleoside 3'(2')-phosphohydrolase</fullName>
    </alternativeName>
    <alternativeName>
        <fullName evidence="4">3'-phosphoadenosine 5'-phosphate phosphatase</fullName>
        <shortName evidence="4">PAP phosphatase</shortName>
    </alternativeName>
</protein>
<keyword evidence="4" id="KW-0472">Membrane</keyword>
<dbReference type="PANTHER" id="PTHR43028">
    <property type="entry name" value="3'(2'),5'-BISPHOSPHATE NUCLEOTIDASE 1"/>
    <property type="match status" value="1"/>
</dbReference>
<feature type="binding site" evidence="4">
    <location>
        <position position="60"/>
    </location>
    <ligand>
        <name>Mg(2+)</name>
        <dbReference type="ChEBI" id="CHEBI:18420"/>
        <label>1</label>
    </ligand>
</feature>
<feature type="binding site" evidence="5">
    <location>
        <position position="60"/>
    </location>
    <ligand>
        <name>Mg(2+)</name>
        <dbReference type="ChEBI" id="CHEBI:18420"/>
        <label>1</label>
        <note>catalytic</note>
    </ligand>
</feature>
<evidence type="ECO:0000313" key="6">
    <source>
        <dbReference type="EMBL" id="RJT47773.1"/>
    </source>
</evidence>
<comment type="caution">
    <text evidence="6">The sequence shown here is derived from an EMBL/GenBank/DDBJ whole genome shotgun (WGS) entry which is preliminary data.</text>
</comment>
<evidence type="ECO:0000256" key="1">
    <source>
        <dbReference type="ARBA" id="ARBA00001625"/>
    </source>
</evidence>
<dbReference type="EMBL" id="QZWB01000005">
    <property type="protein sequence ID" value="RJT47773.1"/>
    <property type="molecule type" value="Genomic_DNA"/>
</dbReference>
<dbReference type="InterPro" id="IPR006240">
    <property type="entry name" value="CysQ"/>
</dbReference>
<feature type="binding site" evidence="4">
    <location>
        <position position="79"/>
    </location>
    <ligand>
        <name>Mg(2+)</name>
        <dbReference type="ChEBI" id="CHEBI:18420"/>
        <label>2</label>
    </ligand>
</feature>
<keyword evidence="4" id="KW-0997">Cell inner membrane</keyword>
<organism evidence="6 7">
    <name type="scientific">Legionella taurinensis</name>
    <dbReference type="NCBI Taxonomy" id="70611"/>
    <lineage>
        <taxon>Bacteria</taxon>
        <taxon>Pseudomonadati</taxon>
        <taxon>Pseudomonadota</taxon>
        <taxon>Gammaproteobacteria</taxon>
        <taxon>Legionellales</taxon>
        <taxon>Legionellaceae</taxon>
        <taxon>Legionella</taxon>
    </lineage>
</organism>
<keyword evidence="3 4" id="KW-0460">Magnesium</keyword>
<keyword evidence="4" id="KW-1003">Cell membrane</keyword>
<dbReference type="InterPro" id="IPR020583">
    <property type="entry name" value="Inositol_monoP_metal-BS"/>
</dbReference>
<comment type="catalytic activity">
    <reaction evidence="1 4">
        <text>adenosine 3',5'-bisphosphate + H2O = AMP + phosphate</text>
        <dbReference type="Rhea" id="RHEA:10040"/>
        <dbReference type="ChEBI" id="CHEBI:15377"/>
        <dbReference type="ChEBI" id="CHEBI:43474"/>
        <dbReference type="ChEBI" id="CHEBI:58343"/>
        <dbReference type="ChEBI" id="CHEBI:456215"/>
        <dbReference type="EC" id="3.1.3.7"/>
    </reaction>
</comment>
<feature type="binding site" evidence="4">
    <location>
        <position position="60"/>
    </location>
    <ligand>
        <name>substrate</name>
    </ligand>
</feature>
<feature type="binding site" evidence="4">
    <location>
        <position position="82"/>
    </location>
    <ligand>
        <name>Mg(2+)</name>
        <dbReference type="ChEBI" id="CHEBI:18420"/>
        <label>2</label>
    </ligand>
</feature>